<dbReference type="AlphaFoldDB" id="A0A7V8JUF0"/>
<accession>A0A7V8JUF0</accession>
<name>A0A7V8JUF0_9BURK</name>
<organism evidence="1 2">
    <name type="scientific">Herbaspirillum frisingense</name>
    <dbReference type="NCBI Taxonomy" id="92645"/>
    <lineage>
        <taxon>Bacteria</taxon>
        <taxon>Pseudomonadati</taxon>
        <taxon>Pseudomonadota</taxon>
        <taxon>Betaproteobacteria</taxon>
        <taxon>Burkholderiales</taxon>
        <taxon>Oxalobacteraceae</taxon>
        <taxon>Herbaspirillum</taxon>
    </lineage>
</organism>
<gene>
    <name evidence="1" type="ORF">GAK35_02218</name>
</gene>
<dbReference type="EMBL" id="WNDX01000060">
    <property type="protein sequence ID" value="KAF1043434.1"/>
    <property type="molecule type" value="Genomic_DNA"/>
</dbReference>
<evidence type="ECO:0008006" key="3">
    <source>
        <dbReference type="Google" id="ProtNLM"/>
    </source>
</evidence>
<comment type="caution">
    <text evidence="1">The sequence shown here is derived from an EMBL/GenBank/DDBJ whole genome shotgun (WGS) entry which is preliminary data.</text>
</comment>
<reference evidence="2" key="1">
    <citation type="journal article" date="2020" name="MBio">
        <title>Horizontal gene transfer to a defensive symbiont with a reduced genome amongst a multipartite beetle microbiome.</title>
        <authorList>
            <person name="Waterworth S.C."/>
            <person name="Florez L.V."/>
            <person name="Rees E.R."/>
            <person name="Hertweck C."/>
            <person name="Kaltenpoth M."/>
            <person name="Kwan J.C."/>
        </authorList>
    </citation>
    <scope>NUCLEOTIDE SEQUENCE [LARGE SCALE GENOMIC DNA]</scope>
</reference>
<evidence type="ECO:0000313" key="2">
    <source>
        <dbReference type="Proteomes" id="UP000462435"/>
    </source>
</evidence>
<proteinExistence type="predicted"/>
<dbReference type="Proteomes" id="UP000462435">
    <property type="component" value="Unassembled WGS sequence"/>
</dbReference>
<protein>
    <recommendedName>
        <fullName evidence="3">GNAT family N-acetyltransferase</fullName>
    </recommendedName>
</protein>
<evidence type="ECO:0000313" key="1">
    <source>
        <dbReference type="EMBL" id="KAF1043434.1"/>
    </source>
</evidence>
<sequence length="152" mass="17176">MSSESCEMDLRLRASWTEPELAAIRHSLFVRYQAADKYWVQQIDPDYVYGLIESGGIPAVITEGYLIVFDVSIPWHNPNVRVLDERMVLRISPNPGKFSSVVTSLDILAKAYECHAIAVGDALQGDSRLERVYERYGFAKQCNQLMKGTPYG</sequence>